<proteinExistence type="predicted"/>
<protein>
    <submittedName>
        <fullName evidence="1">(salmon louse) hypothetical protein</fullName>
    </submittedName>
</protein>
<dbReference type="Proteomes" id="UP000675881">
    <property type="component" value="Chromosome 2"/>
</dbReference>
<dbReference type="Gene3D" id="2.60.40.10">
    <property type="entry name" value="Immunoglobulins"/>
    <property type="match status" value="1"/>
</dbReference>
<dbReference type="InterPro" id="IPR007110">
    <property type="entry name" value="Ig-like_dom"/>
</dbReference>
<dbReference type="PANTHER" id="PTHR21261">
    <property type="entry name" value="BEAT PROTEIN"/>
    <property type="match status" value="1"/>
</dbReference>
<gene>
    <name evidence="1" type="ORF">LSAA_6377</name>
</gene>
<evidence type="ECO:0000313" key="2">
    <source>
        <dbReference type="Proteomes" id="UP000675881"/>
    </source>
</evidence>
<dbReference type="OrthoDB" id="7375975at2759"/>
<dbReference type="PANTHER" id="PTHR21261:SF15">
    <property type="entry name" value="BEATEN PATH IIIA, ISOFORM D-RELATED"/>
    <property type="match status" value="1"/>
</dbReference>
<name>A0A7R8H4Y6_LEPSM</name>
<dbReference type="PROSITE" id="PS50835">
    <property type="entry name" value="IG_LIKE"/>
    <property type="match status" value="1"/>
</dbReference>
<dbReference type="SMART" id="SM00409">
    <property type="entry name" value="IG"/>
    <property type="match status" value="1"/>
</dbReference>
<reference evidence="1" key="1">
    <citation type="submission" date="2021-02" db="EMBL/GenBank/DDBJ databases">
        <authorList>
            <person name="Bekaert M."/>
        </authorList>
    </citation>
    <scope>NUCLEOTIDE SEQUENCE</scope>
    <source>
        <strain evidence="1">IoA-00</strain>
    </source>
</reference>
<dbReference type="InterPro" id="IPR036179">
    <property type="entry name" value="Ig-like_dom_sf"/>
</dbReference>
<dbReference type="InterPro" id="IPR013783">
    <property type="entry name" value="Ig-like_fold"/>
</dbReference>
<dbReference type="InterPro" id="IPR003599">
    <property type="entry name" value="Ig_sub"/>
</dbReference>
<dbReference type="EMBL" id="HG994581">
    <property type="protein sequence ID" value="CAF2871326.1"/>
    <property type="molecule type" value="Genomic_DNA"/>
</dbReference>
<dbReference type="AlphaFoldDB" id="A0A7R8H4Y6"/>
<organism evidence="1 2">
    <name type="scientific">Lepeophtheirus salmonis</name>
    <name type="common">Salmon louse</name>
    <name type="synonym">Caligus salmonis</name>
    <dbReference type="NCBI Taxonomy" id="72036"/>
    <lineage>
        <taxon>Eukaryota</taxon>
        <taxon>Metazoa</taxon>
        <taxon>Ecdysozoa</taxon>
        <taxon>Arthropoda</taxon>
        <taxon>Crustacea</taxon>
        <taxon>Multicrustacea</taxon>
        <taxon>Hexanauplia</taxon>
        <taxon>Copepoda</taxon>
        <taxon>Siphonostomatoida</taxon>
        <taxon>Caligidae</taxon>
        <taxon>Lepeophtheirus</taxon>
    </lineage>
</organism>
<dbReference type="SUPFAM" id="SSF48726">
    <property type="entry name" value="Immunoglobulin"/>
    <property type="match status" value="1"/>
</dbReference>
<evidence type="ECO:0000313" key="1">
    <source>
        <dbReference type="EMBL" id="CAF2871326.1"/>
    </source>
</evidence>
<accession>A0A7R8H4Y6</accession>
<keyword evidence="2" id="KW-1185">Reference proteome</keyword>
<sequence>MSIFISHSIIIFILSKLTLIHSLRIQDLSFPEYVMLGQTVTMYCEYYLGDGEYVDSIKWYKDNHEFYRIVPQMIGPNKVRTFDMDGVKIDLENSGISKIGKKHELVLQDVTLDSSGEFRCQITQSSTPFHTENRDRNLTVIIRPEKGPIIQGLKAIYMDSDDSLNILCTSHRSLPASVLDFFINDEPVSESMKQRYPIKLDKSGDGLQTSSIGLHYPLRTRNTPDIILRVKCTAKIGNAYWESVVQETVLKRHEHALESRSNGSPVHHSSIATLTTTILISALALTINIGFL</sequence>